<dbReference type="OrthoDB" id="9791837at2"/>
<dbReference type="EMBL" id="QFVR01000005">
    <property type="protein sequence ID" value="PWI26022.1"/>
    <property type="molecule type" value="Genomic_DNA"/>
</dbReference>
<dbReference type="GO" id="GO:0032259">
    <property type="term" value="P:methylation"/>
    <property type="evidence" value="ECO:0007669"/>
    <property type="project" value="UniProtKB-KW"/>
</dbReference>
<comment type="caution">
    <text evidence="2">The sequence shown here is derived from an EMBL/GenBank/DDBJ whole genome shotgun (WGS) entry which is preliminary data.</text>
</comment>
<evidence type="ECO:0000313" key="2">
    <source>
        <dbReference type="EMBL" id="PWI26022.1"/>
    </source>
</evidence>
<name>A0A2U3ANB3_9BACL</name>
<dbReference type="RefSeq" id="WP_109305443.1">
    <property type="nucleotide sequence ID" value="NZ_BJUF01000032.1"/>
</dbReference>
<dbReference type="SUPFAM" id="SSF53335">
    <property type="entry name" value="S-adenosyl-L-methionine-dependent methyltransferases"/>
    <property type="match status" value="1"/>
</dbReference>
<evidence type="ECO:0000259" key="1">
    <source>
        <dbReference type="Pfam" id="PF13649"/>
    </source>
</evidence>
<dbReference type="InterPro" id="IPR029063">
    <property type="entry name" value="SAM-dependent_MTases_sf"/>
</dbReference>
<organism evidence="2 3">
    <name type="scientific">Kurthia sibirica</name>
    <dbReference type="NCBI Taxonomy" id="202750"/>
    <lineage>
        <taxon>Bacteria</taxon>
        <taxon>Bacillati</taxon>
        <taxon>Bacillota</taxon>
        <taxon>Bacilli</taxon>
        <taxon>Bacillales</taxon>
        <taxon>Caryophanaceae</taxon>
        <taxon>Kurthia</taxon>
    </lineage>
</organism>
<feature type="domain" description="Methyltransferase" evidence="1">
    <location>
        <begin position="80"/>
        <end position="165"/>
    </location>
</feature>
<gene>
    <name evidence="2" type="ORF">DEX24_05700</name>
</gene>
<dbReference type="Gene3D" id="3.40.50.150">
    <property type="entry name" value="Vaccinia Virus protein VP39"/>
    <property type="match status" value="1"/>
</dbReference>
<protein>
    <submittedName>
        <fullName evidence="2">Class I SAM-dependent methyltransferase</fullName>
    </submittedName>
</protein>
<keyword evidence="3" id="KW-1185">Reference proteome</keyword>
<dbReference type="Pfam" id="PF13649">
    <property type="entry name" value="Methyltransf_25"/>
    <property type="match status" value="1"/>
</dbReference>
<reference evidence="2 3" key="1">
    <citation type="submission" date="2018-05" db="EMBL/GenBank/DDBJ databases">
        <title>Kurthia sibirica genome sequence.</title>
        <authorList>
            <person name="Maclea K.S."/>
            <person name="Goen A.E."/>
        </authorList>
    </citation>
    <scope>NUCLEOTIDE SEQUENCE [LARGE SCALE GENOMIC DNA]</scope>
    <source>
        <strain evidence="2 3">ATCC 49154</strain>
    </source>
</reference>
<dbReference type="AlphaFoldDB" id="A0A2U3ANB3"/>
<keyword evidence="2" id="KW-0489">Methyltransferase</keyword>
<keyword evidence="2" id="KW-0808">Transferase</keyword>
<dbReference type="Proteomes" id="UP000245938">
    <property type="component" value="Unassembled WGS sequence"/>
</dbReference>
<proteinExistence type="predicted"/>
<dbReference type="CDD" id="cd02440">
    <property type="entry name" value="AdoMet_MTases"/>
    <property type="match status" value="1"/>
</dbReference>
<evidence type="ECO:0000313" key="3">
    <source>
        <dbReference type="Proteomes" id="UP000245938"/>
    </source>
</evidence>
<dbReference type="GO" id="GO:0008168">
    <property type="term" value="F:methyltransferase activity"/>
    <property type="evidence" value="ECO:0007669"/>
    <property type="project" value="UniProtKB-KW"/>
</dbReference>
<accession>A0A2U3ANB3</accession>
<dbReference type="InterPro" id="IPR041698">
    <property type="entry name" value="Methyltransf_25"/>
</dbReference>
<sequence>MVNQLQVFNQQYWETAWRDDPNTSLKRMKKAGLGSNQSEGFANWAKNFDNSSFNKEGVKRTERIIKWVENQINSFEGLSVLDIGAASGVFSIPFAKRGAIVSSLEPSPLLSSMLKVNANNHSVDVNIMNQPFEELNSINSERFDLVFASMCPAITDWDAVKKALRLSKKYFYVSLMAGPKENQLIEELLSALNLKGENTSSDMYYLLQLLYLNNYTYQTLIERHQKTVNMTIDEVVNNLEIWFVDYNIELNNDQKDEAVNYLTRTYGKKIPVTTGGKFGKILVHL</sequence>